<accession>A0A154P3D1</accession>
<organism evidence="13 14">
    <name type="scientific">Dufourea novaeangliae</name>
    <name type="common">Sweat bee</name>
    <dbReference type="NCBI Taxonomy" id="178035"/>
    <lineage>
        <taxon>Eukaryota</taxon>
        <taxon>Metazoa</taxon>
        <taxon>Ecdysozoa</taxon>
        <taxon>Arthropoda</taxon>
        <taxon>Hexapoda</taxon>
        <taxon>Insecta</taxon>
        <taxon>Pterygota</taxon>
        <taxon>Neoptera</taxon>
        <taxon>Endopterygota</taxon>
        <taxon>Hymenoptera</taxon>
        <taxon>Apocrita</taxon>
        <taxon>Aculeata</taxon>
        <taxon>Apoidea</taxon>
        <taxon>Anthophila</taxon>
        <taxon>Halictidae</taxon>
        <taxon>Rophitinae</taxon>
        <taxon>Dufourea</taxon>
    </lineage>
</organism>
<evidence type="ECO:0000256" key="2">
    <source>
        <dbReference type="ARBA" id="ARBA00004569"/>
    </source>
</evidence>
<proteinExistence type="inferred from homology"/>
<keyword evidence="9" id="KW-0496">Mitochondrion</keyword>
<feature type="disulfide bond" evidence="12">
    <location>
        <begin position="30"/>
        <end position="63"/>
    </location>
</feature>
<evidence type="ECO:0000313" key="13">
    <source>
        <dbReference type="EMBL" id="KZC06445.1"/>
    </source>
</evidence>
<dbReference type="PANTHER" id="PTHR21268">
    <property type="entry name" value="NADH DEHYDROGENASE [UBIQUINONE] IRON-SULFUR PROTEIN 5"/>
    <property type="match status" value="1"/>
</dbReference>
<dbReference type="EMBL" id="KQ434809">
    <property type="protein sequence ID" value="KZC06445.1"/>
    <property type="molecule type" value="Genomic_DNA"/>
</dbReference>
<sequence length="100" mass="11917">MTTYCTINPLRNRIFNDLNAAYNAQTHPVCKNFELRLADCVEAYGFKKGEEKCNLLVLDLKECLYRTKRQKRIQMIQAVRREQMKKGERDYMPIDRLDLL</sequence>
<dbReference type="Pfam" id="PF10200">
    <property type="entry name" value="Ndufs5"/>
    <property type="match status" value="1"/>
</dbReference>
<gene>
    <name evidence="13" type="ORF">WN55_10355</name>
</gene>
<comment type="function">
    <text evidence="1">Accessory subunit of the mitochondrial membrane respiratory chain NADH dehydrogenase (Complex I), that is believed not to be involved in catalysis. Complex I functions in the transfer of electrons from NADH to the respiratory chain. The immediate electron acceptor for the enzyme is believed to be ubiquinone.</text>
</comment>
<evidence type="ECO:0000256" key="7">
    <source>
        <dbReference type="ARBA" id="ARBA00022792"/>
    </source>
</evidence>
<keyword evidence="11 12" id="KW-1015">Disulfide bond</keyword>
<keyword evidence="6" id="KW-0679">Respiratory chain</keyword>
<evidence type="ECO:0000256" key="5">
    <source>
        <dbReference type="ARBA" id="ARBA00022448"/>
    </source>
</evidence>
<keyword evidence="14" id="KW-1185">Reference proteome</keyword>
<dbReference type="GO" id="GO:0005758">
    <property type="term" value="C:mitochondrial intermembrane space"/>
    <property type="evidence" value="ECO:0007669"/>
    <property type="project" value="UniProtKB-SubCell"/>
</dbReference>
<keyword evidence="5" id="KW-0813">Transport</keyword>
<dbReference type="GO" id="GO:0005743">
    <property type="term" value="C:mitochondrial inner membrane"/>
    <property type="evidence" value="ECO:0007669"/>
    <property type="project" value="UniProtKB-SubCell"/>
</dbReference>
<comment type="similarity">
    <text evidence="4">Belongs to the complex I NDUFS5 subunit family.</text>
</comment>
<evidence type="ECO:0000256" key="11">
    <source>
        <dbReference type="ARBA" id="ARBA00023157"/>
    </source>
</evidence>
<name>A0A154P3D1_DUFNO</name>
<evidence type="ECO:0000256" key="4">
    <source>
        <dbReference type="ARBA" id="ARBA00007372"/>
    </source>
</evidence>
<reference evidence="13 14" key="1">
    <citation type="submission" date="2015-07" db="EMBL/GenBank/DDBJ databases">
        <title>The genome of Dufourea novaeangliae.</title>
        <authorList>
            <person name="Pan H."/>
            <person name="Kapheim K."/>
        </authorList>
    </citation>
    <scope>NUCLEOTIDE SEQUENCE [LARGE SCALE GENOMIC DNA]</scope>
    <source>
        <strain evidence="13">0120121106</strain>
        <tissue evidence="13">Whole body</tissue>
    </source>
</reference>
<evidence type="ECO:0000256" key="12">
    <source>
        <dbReference type="PIRSR" id="PIRSR619342-50"/>
    </source>
</evidence>
<keyword evidence="7" id="KW-0999">Mitochondrion inner membrane</keyword>
<evidence type="ECO:0000313" key="14">
    <source>
        <dbReference type="Proteomes" id="UP000076502"/>
    </source>
</evidence>
<evidence type="ECO:0000256" key="8">
    <source>
        <dbReference type="ARBA" id="ARBA00022982"/>
    </source>
</evidence>
<evidence type="ECO:0000256" key="3">
    <source>
        <dbReference type="ARBA" id="ARBA00004637"/>
    </source>
</evidence>
<evidence type="ECO:0000256" key="10">
    <source>
        <dbReference type="ARBA" id="ARBA00023136"/>
    </source>
</evidence>
<dbReference type="PANTHER" id="PTHR21268:SF2">
    <property type="entry name" value="NADH DEHYDROGENASE [UBIQUINONE] IRON-SULFUR PROTEIN 5"/>
    <property type="match status" value="1"/>
</dbReference>
<feature type="disulfide bond" evidence="12">
    <location>
        <begin position="40"/>
        <end position="53"/>
    </location>
</feature>
<keyword evidence="8" id="KW-0249">Electron transport</keyword>
<evidence type="ECO:0000256" key="6">
    <source>
        <dbReference type="ARBA" id="ARBA00022660"/>
    </source>
</evidence>
<dbReference type="AlphaFoldDB" id="A0A154P3D1"/>
<keyword evidence="10" id="KW-0472">Membrane</keyword>
<dbReference type="Proteomes" id="UP000076502">
    <property type="component" value="Unassembled WGS sequence"/>
</dbReference>
<comment type="subcellular location">
    <subcellularLocation>
        <location evidence="3">Mitochondrion inner membrane</location>
        <topology evidence="3">Peripheral membrane protein</topology>
    </subcellularLocation>
    <subcellularLocation>
        <location evidence="2">Mitochondrion intermembrane space</location>
    </subcellularLocation>
</comment>
<evidence type="ECO:0000256" key="1">
    <source>
        <dbReference type="ARBA" id="ARBA00003195"/>
    </source>
</evidence>
<dbReference type="InterPro" id="IPR019342">
    <property type="entry name" value="NADH_UbQ_OxRdtase_FeS-su5"/>
</dbReference>
<protein>
    <submittedName>
        <fullName evidence="13">Uncharacterized protein</fullName>
    </submittedName>
</protein>
<dbReference type="STRING" id="178035.A0A154P3D1"/>
<evidence type="ECO:0000256" key="9">
    <source>
        <dbReference type="ARBA" id="ARBA00023128"/>
    </source>
</evidence>